<sequence length="79" mass="8883">MYPGYGEMFSSLGYEALDVILGLDSTLLSELEKRELVRLVELSEKNVEVKSGIQSILENNSNNKTRKAMLLALMSQENM</sequence>
<gene>
    <name evidence="1" type="ORF">DS031_04180</name>
</gene>
<dbReference type="Proteomes" id="UP000253314">
    <property type="component" value="Unassembled WGS sequence"/>
</dbReference>
<dbReference type="AlphaFoldDB" id="A0A366Y101"/>
<reference evidence="1 2" key="1">
    <citation type="submission" date="2018-07" db="EMBL/GenBank/DDBJ databases">
        <title>Lottiidibacillus patelloidae gen. nov., sp. nov., isolated from the intestinal tract of a marine limpet and the reclassification of B. taeanensis BH030017T, B. algicola KMM 3737T and B. hwajinpoensis SW-72T as genus Lottiidibacillus.</title>
        <authorList>
            <person name="Liu R."/>
            <person name="Huang Z."/>
        </authorList>
    </citation>
    <scope>NUCLEOTIDE SEQUENCE [LARGE SCALE GENOMIC DNA]</scope>
    <source>
        <strain evidence="1 2">BH030017</strain>
    </source>
</reference>
<proteinExistence type="predicted"/>
<comment type="caution">
    <text evidence="1">The sequence shown here is derived from an EMBL/GenBank/DDBJ whole genome shotgun (WGS) entry which is preliminary data.</text>
</comment>
<dbReference type="EMBL" id="QOCW01000003">
    <property type="protein sequence ID" value="RBW70689.1"/>
    <property type="molecule type" value="Genomic_DNA"/>
</dbReference>
<keyword evidence="2" id="KW-1185">Reference proteome</keyword>
<protein>
    <submittedName>
        <fullName evidence="1">Uncharacterized protein</fullName>
    </submittedName>
</protein>
<dbReference type="RefSeq" id="WP_113804684.1">
    <property type="nucleotide sequence ID" value="NZ_QOCW01000003.1"/>
</dbReference>
<evidence type="ECO:0000313" key="1">
    <source>
        <dbReference type="EMBL" id="RBW70689.1"/>
    </source>
</evidence>
<accession>A0A366Y101</accession>
<name>A0A366Y101_9BACI</name>
<evidence type="ECO:0000313" key="2">
    <source>
        <dbReference type="Proteomes" id="UP000253314"/>
    </source>
</evidence>
<organism evidence="1 2">
    <name type="scientific">Bacillus taeanensis</name>
    <dbReference type="NCBI Taxonomy" id="273032"/>
    <lineage>
        <taxon>Bacteria</taxon>
        <taxon>Bacillati</taxon>
        <taxon>Bacillota</taxon>
        <taxon>Bacilli</taxon>
        <taxon>Bacillales</taxon>
        <taxon>Bacillaceae</taxon>
        <taxon>Bacillus</taxon>
    </lineage>
</organism>